<gene>
    <name evidence="1" type="ORF">FHL15_006347</name>
</gene>
<dbReference type="STRING" id="2512241.A0A553HXK4"/>
<dbReference type="Proteomes" id="UP000319160">
    <property type="component" value="Unassembled WGS sequence"/>
</dbReference>
<dbReference type="AlphaFoldDB" id="A0A553HXK4"/>
<comment type="caution">
    <text evidence="1">The sequence shown here is derived from an EMBL/GenBank/DDBJ whole genome shotgun (WGS) entry which is preliminary data.</text>
</comment>
<proteinExistence type="predicted"/>
<accession>A0A553HXK4</accession>
<evidence type="ECO:0000313" key="2">
    <source>
        <dbReference type="Proteomes" id="UP000319160"/>
    </source>
</evidence>
<dbReference type="OrthoDB" id="3354680at2759"/>
<evidence type="ECO:0000313" key="1">
    <source>
        <dbReference type="EMBL" id="TRX92673.1"/>
    </source>
</evidence>
<sequence length="270" mass="30341">MAKARGKKCRALIARSVSRYRELAPWFDNREPSQNLTPVGIGLSYLIYDRLSIIRHAQCFETATAKHIKSRTVALINHMGHCTQQDSYSIRIPVHKLRPGITNEEILARFTYGCFGGWIFTPERLLLRVFKPQITNVSRTITEASGWEDSNNNYSALNDGGARPHSPAIWSLSALNRTILPQLGARLFGNFQLFDRSVASPQERDQMHYFPTPAHKADYAFAEFVAGSDQSVFAVSQRFDVIRQSDGANDETESVTITASHLVLSPRIAM</sequence>
<dbReference type="EMBL" id="VFLP01000034">
    <property type="protein sequence ID" value="TRX92673.1"/>
    <property type="molecule type" value="Genomic_DNA"/>
</dbReference>
<protein>
    <submittedName>
        <fullName evidence="1">Uncharacterized protein</fullName>
    </submittedName>
</protein>
<keyword evidence="2" id="KW-1185">Reference proteome</keyword>
<name>A0A553HXK4_9PEZI</name>
<reference evidence="2" key="1">
    <citation type="submission" date="2019-06" db="EMBL/GenBank/DDBJ databases">
        <title>Draft genome sequence of the griseofulvin-producing fungus Xylaria cubensis strain G536.</title>
        <authorList>
            <person name="Mead M.E."/>
            <person name="Raja H.A."/>
            <person name="Steenwyk J.L."/>
            <person name="Knowles S.L."/>
            <person name="Oberlies N.H."/>
            <person name="Rokas A."/>
        </authorList>
    </citation>
    <scope>NUCLEOTIDE SEQUENCE [LARGE SCALE GENOMIC DNA]</scope>
    <source>
        <strain evidence="2">G536</strain>
    </source>
</reference>
<organism evidence="1 2">
    <name type="scientific">Xylaria flabelliformis</name>
    <dbReference type="NCBI Taxonomy" id="2512241"/>
    <lineage>
        <taxon>Eukaryota</taxon>
        <taxon>Fungi</taxon>
        <taxon>Dikarya</taxon>
        <taxon>Ascomycota</taxon>
        <taxon>Pezizomycotina</taxon>
        <taxon>Sordariomycetes</taxon>
        <taxon>Xylariomycetidae</taxon>
        <taxon>Xylariales</taxon>
        <taxon>Xylariaceae</taxon>
        <taxon>Xylaria</taxon>
    </lineage>
</organism>